<dbReference type="OrthoDB" id="637682at2759"/>
<sequence>MAVEDVSSGATGRKRGRKKEDDDMIRVCRELRLLPPSSSEQAFRSSPYAARKACRPFASSPSCGVPPRSSLRNVSFSPARCPVPLHERDAPSTLSGPSSLLLRVPPSFESPATSSSSSSSRLASGARGGGFRSGSTRSQPRGSQPPRAAPELPPASFLLTPSLPPFFCSNVAFADRVAEPFALPEGRDMWSLAGLRGLLAILISVAVPLRRRLRGGAAALFHAPRFAALPPSSSKIQLGAPKYRKRAVRAGRQKTPKFPYQPKDSLFYDFPDPPAGLPLPLSARRPAASKGDDGVPPRAEVQGERRAETETEAHFSAHIRQHYVLRVPPIDQRARRMLWIHRHLGRRDGTLSPVEDAITDLLLSHNVPEEAALDLSAPVVSASSSPSSGSSPSPYLSHLHALAFPESLGLTAAELTRLLTVCPELLLPRRLAACSAALDFILKEKKWSPEAAKNLLLHVPRALTAGGDHVARWMREYRELFCAGAPASEEAGAKEGRRVSGSEARGQDADSHSLQDEADRFLERTALKHPMVFAVRRPRSKLRHFLQVLRQVRASRSEYKPAGWSTLPVTERAKIVAFLSSSSAHPSAGRDAANGAPPAAAGGADQGEDARQEASSAAALELEWYRGHYERLEEFEGETLVEKLLQETGDEKSGGEGASEREALLRPLRTDAARMRAAMRHEEASVKEMFRAYPRLFSMGIAGNVRSKLLYLQNYMHKEVEEVFLFPQFLSYSLRRRIIPRHIALVNAFLLQEKARRKFENPLFDEGKALEQVRKRARTRKHWDDRMREKKRLQLRLEQRRGSGVEAPQEEGSVYDEEYWAKKAMLADEVFPFIDEKKGWRGLEPYQPFGMQPLPPLREMYATSDEKFMELFSIPYHEFVSAKVDAEKVKNPQTLF</sequence>
<dbReference type="EMBL" id="NWUJ01000012">
    <property type="protein sequence ID" value="PFH31961.1"/>
    <property type="molecule type" value="Genomic_DNA"/>
</dbReference>
<gene>
    <name evidence="4" type="ORF">BESB_019020</name>
</gene>
<dbReference type="STRING" id="94643.A0A2A9M6M9"/>
<dbReference type="SMART" id="SM00733">
    <property type="entry name" value="Mterf"/>
    <property type="match status" value="2"/>
</dbReference>
<dbReference type="InterPro" id="IPR038538">
    <property type="entry name" value="MTERF_sf"/>
</dbReference>
<dbReference type="PANTHER" id="PTHR13068:SF112">
    <property type="entry name" value="TRANSCRIPTION TERMINATION FACTOR 3, MITOCHONDRIAL"/>
    <property type="match status" value="1"/>
</dbReference>
<keyword evidence="5" id="KW-1185">Reference proteome</keyword>
<protein>
    <recommendedName>
        <fullName evidence="6">mTERF</fullName>
    </recommendedName>
</protein>
<proteinExistence type="inferred from homology"/>
<evidence type="ECO:0000313" key="4">
    <source>
        <dbReference type="EMBL" id="PFH31961.1"/>
    </source>
</evidence>
<comment type="similarity">
    <text evidence="1">Belongs to the mTERF family.</text>
</comment>
<feature type="region of interest" description="Disordered" evidence="3">
    <location>
        <begin position="87"/>
        <end position="154"/>
    </location>
</feature>
<evidence type="ECO:0000256" key="1">
    <source>
        <dbReference type="ARBA" id="ARBA00007692"/>
    </source>
</evidence>
<organism evidence="4 5">
    <name type="scientific">Besnoitia besnoiti</name>
    <name type="common">Apicomplexan protozoan</name>
    <dbReference type="NCBI Taxonomy" id="94643"/>
    <lineage>
        <taxon>Eukaryota</taxon>
        <taxon>Sar</taxon>
        <taxon>Alveolata</taxon>
        <taxon>Apicomplexa</taxon>
        <taxon>Conoidasida</taxon>
        <taxon>Coccidia</taxon>
        <taxon>Eucoccidiorida</taxon>
        <taxon>Eimeriorina</taxon>
        <taxon>Sarcocystidae</taxon>
        <taxon>Besnoitia</taxon>
    </lineage>
</organism>
<accession>A0A2A9M6M9</accession>
<comment type="caution">
    <text evidence="4">The sequence shown here is derived from an EMBL/GenBank/DDBJ whole genome shotgun (WGS) entry which is preliminary data.</text>
</comment>
<feature type="compositionally biased region" description="Low complexity" evidence="3">
    <location>
        <begin position="589"/>
        <end position="603"/>
    </location>
</feature>
<feature type="region of interest" description="Disordered" evidence="3">
    <location>
        <begin position="584"/>
        <end position="613"/>
    </location>
</feature>
<evidence type="ECO:0000256" key="3">
    <source>
        <dbReference type="SAM" id="MobiDB-lite"/>
    </source>
</evidence>
<feature type="region of interest" description="Disordered" evidence="3">
    <location>
        <begin position="1"/>
        <end position="23"/>
    </location>
</feature>
<dbReference type="GeneID" id="40306963"/>
<dbReference type="GO" id="GO:0003676">
    <property type="term" value="F:nucleic acid binding"/>
    <property type="evidence" value="ECO:0007669"/>
    <property type="project" value="InterPro"/>
</dbReference>
<reference evidence="4 5" key="1">
    <citation type="submission" date="2017-09" db="EMBL/GenBank/DDBJ databases">
        <title>Genome sequencing of Besnoitia besnoiti strain Bb-Ger1.</title>
        <authorList>
            <person name="Schares G."/>
            <person name="Venepally P."/>
            <person name="Lorenzi H.A."/>
        </authorList>
    </citation>
    <scope>NUCLEOTIDE SEQUENCE [LARGE SCALE GENOMIC DNA]</scope>
    <source>
        <strain evidence="4 5">Bb-Ger1</strain>
    </source>
</reference>
<evidence type="ECO:0000256" key="2">
    <source>
        <dbReference type="ARBA" id="ARBA00022946"/>
    </source>
</evidence>
<feature type="region of interest" description="Disordered" evidence="3">
    <location>
        <begin position="279"/>
        <end position="306"/>
    </location>
</feature>
<evidence type="ECO:0008006" key="6">
    <source>
        <dbReference type="Google" id="ProtNLM"/>
    </source>
</evidence>
<dbReference type="AlphaFoldDB" id="A0A2A9M6M9"/>
<dbReference type="RefSeq" id="XP_029215970.1">
    <property type="nucleotide sequence ID" value="XM_029360611.1"/>
</dbReference>
<dbReference type="InterPro" id="IPR003690">
    <property type="entry name" value="MTERF"/>
</dbReference>
<feature type="compositionally biased region" description="Basic and acidic residues" evidence="3">
    <location>
        <begin position="290"/>
        <end position="306"/>
    </location>
</feature>
<name>A0A2A9M6M9_BESBE</name>
<feature type="region of interest" description="Disordered" evidence="3">
    <location>
        <begin position="492"/>
        <end position="514"/>
    </location>
</feature>
<dbReference type="PANTHER" id="PTHR13068">
    <property type="entry name" value="CGI-12 PROTEIN-RELATED"/>
    <property type="match status" value="1"/>
</dbReference>
<keyword evidence="2" id="KW-0809">Transit peptide</keyword>
<evidence type="ECO:0000313" key="5">
    <source>
        <dbReference type="Proteomes" id="UP000224006"/>
    </source>
</evidence>
<dbReference type="KEGG" id="bbes:BESB_019020"/>
<feature type="compositionally biased region" description="Low complexity" evidence="3">
    <location>
        <begin position="91"/>
        <end position="125"/>
    </location>
</feature>
<dbReference type="Gene3D" id="1.25.70.10">
    <property type="entry name" value="Transcription termination factor 3, mitochondrial"/>
    <property type="match status" value="1"/>
</dbReference>
<dbReference type="Pfam" id="PF02536">
    <property type="entry name" value="mTERF"/>
    <property type="match status" value="1"/>
</dbReference>
<dbReference type="Proteomes" id="UP000224006">
    <property type="component" value="Chromosome XI"/>
</dbReference>
<dbReference type="VEuPathDB" id="ToxoDB:BESB_019020"/>